<accession>A0ABM1TQZ0</accession>
<dbReference type="InterPro" id="IPR011990">
    <property type="entry name" value="TPR-like_helical_dom_sf"/>
</dbReference>
<dbReference type="InterPro" id="IPR019412">
    <property type="entry name" value="IML2/TPR_39"/>
</dbReference>
<keyword evidence="1" id="KW-1185">Reference proteome</keyword>
<proteinExistence type="predicted"/>
<evidence type="ECO:0000313" key="3">
    <source>
        <dbReference type="RefSeq" id="XP_022258297.1"/>
    </source>
</evidence>
<dbReference type="RefSeq" id="XP_022258297.1">
    <property type="nucleotide sequence ID" value="XM_022402589.1"/>
</dbReference>
<evidence type="ECO:0000313" key="1">
    <source>
        <dbReference type="Proteomes" id="UP000694941"/>
    </source>
</evidence>
<dbReference type="GeneID" id="106474241"/>
<name>A0ABM1TQZ0_LIMPO</name>
<sequence>MLVKYPKGALFLFFDGRIKQVNGEIDEAIKSFDDSISAQAEWKQFHYMCLWEQQWCYCYKCDWANAAKCADILRKECRWSPATSCYLYASFLYMQVLEGRKDMMDEIISLYRQVPNLRQRLAGKSIPIEKFCVKNAEKFLGNGNKLVLPILEFVYMWHGFPVISKVPPLLEVYHKMIEKSLTDLHETSGEVQEVDDYLMLTLLQGMCLKYLDRIDQAEQCFREIINREGEIKDKFHLPPYAAAELAFMMMEKGKKDDALEWLKAAKFNYHGYLTEVVLHFRLYAAYKKLNGSQQGEPESPTICKPLPVVISRKMGHLSTSWTSNSKHDQLCVSLCVSIHHLEFAG</sequence>
<gene>
    <name evidence="2 3" type="primary">LOC106474241</name>
</gene>
<evidence type="ECO:0000313" key="2">
    <source>
        <dbReference type="RefSeq" id="XP_022258296.1"/>
    </source>
</evidence>
<protein>
    <submittedName>
        <fullName evidence="2 3">Tetratricopeptide repeat protein 39A-like</fullName>
    </submittedName>
</protein>
<dbReference type="Gene3D" id="1.25.40.10">
    <property type="entry name" value="Tetratricopeptide repeat domain"/>
    <property type="match status" value="1"/>
</dbReference>
<dbReference type="Pfam" id="PF10300">
    <property type="entry name" value="Iml2-TPR_39"/>
    <property type="match status" value="1"/>
</dbReference>
<dbReference type="RefSeq" id="XP_022258296.1">
    <property type="nucleotide sequence ID" value="XM_022402588.1"/>
</dbReference>
<dbReference type="PANTHER" id="PTHR31859:SF9">
    <property type="entry name" value="TETRATRICOPEPTIDE REPEAT PROTEIN 39B"/>
    <property type="match status" value="1"/>
</dbReference>
<dbReference type="Proteomes" id="UP000694941">
    <property type="component" value="Unplaced"/>
</dbReference>
<organism evidence="1 2">
    <name type="scientific">Limulus polyphemus</name>
    <name type="common">Atlantic horseshoe crab</name>
    <dbReference type="NCBI Taxonomy" id="6850"/>
    <lineage>
        <taxon>Eukaryota</taxon>
        <taxon>Metazoa</taxon>
        <taxon>Ecdysozoa</taxon>
        <taxon>Arthropoda</taxon>
        <taxon>Chelicerata</taxon>
        <taxon>Merostomata</taxon>
        <taxon>Xiphosura</taxon>
        <taxon>Limulidae</taxon>
        <taxon>Limulus</taxon>
    </lineage>
</organism>
<reference evidence="2 3" key="1">
    <citation type="submission" date="2025-05" db="UniProtKB">
        <authorList>
            <consortium name="RefSeq"/>
        </authorList>
    </citation>
    <scope>IDENTIFICATION</scope>
    <source>
        <tissue evidence="2 3">Muscle</tissue>
    </source>
</reference>
<dbReference type="SUPFAM" id="SSF48452">
    <property type="entry name" value="TPR-like"/>
    <property type="match status" value="1"/>
</dbReference>
<dbReference type="PANTHER" id="PTHR31859">
    <property type="entry name" value="TETRATRICOPEPTIDE REPEAT PROTEIN 39 FAMILY MEMBER"/>
    <property type="match status" value="1"/>
</dbReference>